<reference evidence="2" key="1">
    <citation type="submission" date="2022-11" db="EMBL/GenBank/DDBJ databases">
        <authorList>
            <person name="Petersen C."/>
        </authorList>
    </citation>
    <scope>NUCLEOTIDE SEQUENCE</scope>
    <source>
        <strain evidence="2">IBT 16849</strain>
    </source>
</reference>
<protein>
    <recommendedName>
        <fullName evidence="4">BZIP domain-containing protein</fullName>
    </recommendedName>
</protein>
<dbReference type="Proteomes" id="UP001150879">
    <property type="component" value="Unassembled WGS sequence"/>
</dbReference>
<dbReference type="OrthoDB" id="3555317at2759"/>
<dbReference type="AlphaFoldDB" id="A0A9W9T5X0"/>
<accession>A0A9W9T5X0</accession>
<evidence type="ECO:0000313" key="2">
    <source>
        <dbReference type="EMBL" id="KAJ5210632.1"/>
    </source>
</evidence>
<dbReference type="PANTHER" id="PTHR40618">
    <property type="entry name" value="B-ZIP TRANSCRIPTION FACTOR (EUROFUNG)-RELATED"/>
    <property type="match status" value="1"/>
</dbReference>
<organism evidence="2 3">
    <name type="scientific">Penicillium cf. griseofulvum</name>
    <dbReference type="NCBI Taxonomy" id="2972120"/>
    <lineage>
        <taxon>Eukaryota</taxon>
        <taxon>Fungi</taxon>
        <taxon>Dikarya</taxon>
        <taxon>Ascomycota</taxon>
        <taxon>Pezizomycotina</taxon>
        <taxon>Eurotiomycetes</taxon>
        <taxon>Eurotiomycetidae</taxon>
        <taxon>Eurotiales</taxon>
        <taxon>Aspergillaceae</taxon>
        <taxon>Penicillium</taxon>
    </lineage>
</organism>
<dbReference type="PANTHER" id="PTHR40618:SF1">
    <property type="entry name" value="B-ZIP TRANSCRIPTION FACTOR (EUROFUNG)"/>
    <property type="match status" value="1"/>
</dbReference>
<sequence length="483" mass="53148">MERLRSARRGRPQIQDGHNVVDIQQKNRLRMRVAQRSYRARKEAAQESARIQAEELSSALDNAFEIFSTLHQNILDTSQIQNSPDILFHLNDAAIRMTAIASGRSKVLSLSHGLMNSSPSSLQQAHRMKTWPSKSGVIRERDKEGSSQLSFTERIATDQPVTADSRTMVISLLTKTSDRISIPARVIRACFERVLTILSENAVHGSQPTALALPLHLLGREALMANSLQGLASFHPYVTDFQYPLHSAPRQPHMYRVVEGGTKTLPRAPAPLVQQIVRGKTRTMLETNFAPLQGEWLEAVDVEEYLEERGIYMSNRGWNGIISSDENSHENPVTDSEQKTPILALSGSVPGTELDWTISDNTLSQLDSMQRAPSVSVSADFRGHEPSDYSIFGIPRPRQWPRSISSQHFPTAVAGSPSTDALCAPQSSLGPQPAQLLTKASRITVNLDKLVHLLAENAVCLGPVPGIRKAAVEASIQGSTILS</sequence>
<comment type="caution">
    <text evidence="2">The sequence shown here is derived from an EMBL/GenBank/DDBJ whole genome shotgun (WGS) entry which is preliminary data.</text>
</comment>
<dbReference type="EMBL" id="JAPQKP010000001">
    <property type="protein sequence ID" value="KAJ5210632.1"/>
    <property type="molecule type" value="Genomic_DNA"/>
</dbReference>
<proteinExistence type="predicted"/>
<evidence type="ECO:0000313" key="3">
    <source>
        <dbReference type="Proteomes" id="UP001150879"/>
    </source>
</evidence>
<evidence type="ECO:0008006" key="4">
    <source>
        <dbReference type="Google" id="ProtNLM"/>
    </source>
</evidence>
<gene>
    <name evidence="2" type="ORF">N7472_000771</name>
</gene>
<name>A0A9W9T5X0_9EURO</name>
<keyword evidence="3" id="KW-1185">Reference proteome</keyword>
<evidence type="ECO:0000256" key="1">
    <source>
        <dbReference type="SAM" id="MobiDB-lite"/>
    </source>
</evidence>
<reference evidence="2" key="2">
    <citation type="journal article" date="2023" name="IMA Fungus">
        <title>Comparative genomic study of the Penicillium genus elucidates a diverse pangenome and 15 lateral gene transfer events.</title>
        <authorList>
            <person name="Petersen C."/>
            <person name="Sorensen T."/>
            <person name="Nielsen M.R."/>
            <person name="Sondergaard T.E."/>
            <person name="Sorensen J.L."/>
            <person name="Fitzpatrick D.A."/>
            <person name="Frisvad J.C."/>
            <person name="Nielsen K.L."/>
        </authorList>
    </citation>
    <scope>NUCLEOTIDE SEQUENCE</scope>
    <source>
        <strain evidence="2">IBT 16849</strain>
    </source>
</reference>
<feature type="region of interest" description="Disordered" evidence="1">
    <location>
        <begin position="118"/>
        <end position="143"/>
    </location>
</feature>